<evidence type="ECO:0000256" key="3">
    <source>
        <dbReference type="ARBA" id="ARBA00023125"/>
    </source>
</evidence>
<comment type="similarity">
    <text evidence="1">Belongs to the BlaI transcriptional regulatory family.</text>
</comment>
<proteinExistence type="inferred from homology"/>
<gene>
    <name evidence="5" type="ORF">ATJ93_0812</name>
</gene>
<protein>
    <submittedName>
        <fullName evidence="5">Penicillinase repressor</fullName>
    </submittedName>
</protein>
<sequence length="85" mass="10006">MTMRDQIWNAALEQLVAKGKFKAAEVMDELDLSERQRQTVRRTLRQLEEQGWLSRESKQSGIWRLGKKGRMLLNVSEDTIDESRE</sequence>
<evidence type="ECO:0000256" key="4">
    <source>
        <dbReference type="ARBA" id="ARBA00023163"/>
    </source>
</evidence>
<dbReference type="Pfam" id="PF03965">
    <property type="entry name" value="Penicillinase_R"/>
    <property type="match status" value="1"/>
</dbReference>
<accession>A0A3R7GY94</accession>
<dbReference type="GO" id="GO:0003677">
    <property type="term" value="F:DNA binding"/>
    <property type="evidence" value="ECO:0007669"/>
    <property type="project" value="UniProtKB-KW"/>
</dbReference>
<dbReference type="AlphaFoldDB" id="A0A3R7GY94"/>
<dbReference type="OrthoDB" id="350652at2157"/>
<organism evidence="5 6">
    <name type="scientific">Halopiger aswanensis</name>
    <dbReference type="NCBI Taxonomy" id="148449"/>
    <lineage>
        <taxon>Archaea</taxon>
        <taxon>Methanobacteriati</taxon>
        <taxon>Methanobacteriota</taxon>
        <taxon>Stenosarchaea group</taxon>
        <taxon>Halobacteria</taxon>
        <taxon>Halobacteriales</taxon>
        <taxon>Natrialbaceae</taxon>
        <taxon>Halopiger</taxon>
    </lineage>
</organism>
<dbReference type="InterPro" id="IPR005650">
    <property type="entry name" value="BlaI_family"/>
</dbReference>
<reference evidence="5 6" key="1">
    <citation type="submission" date="2018-09" db="EMBL/GenBank/DDBJ databases">
        <title>Genomic Encyclopedia of Archaeal and Bacterial Type Strains, Phase II (KMG-II): from individual species to whole genera.</title>
        <authorList>
            <person name="Goeker M."/>
        </authorList>
    </citation>
    <scope>NUCLEOTIDE SEQUENCE [LARGE SCALE GENOMIC DNA]</scope>
    <source>
        <strain evidence="5 6">DSM 13151</strain>
    </source>
</reference>
<keyword evidence="2" id="KW-0805">Transcription regulation</keyword>
<dbReference type="Proteomes" id="UP000283805">
    <property type="component" value="Unassembled WGS sequence"/>
</dbReference>
<dbReference type="InterPro" id="IPR036388">
    <property type="entry name" value="WH-like_DNA-bd_sf"/>
</dbReference>
<keyword evidence="4" id="KW-0804">Transcription</keyword>
<evidence type="ECO:0000313" key="5">
    <source>
        <dbReference type="EMBL" id="RKD97820.1"/>
    </source>
</evidence>
<evidence type="ECO:0000256" key="2">
    <source>
        <dbReference type="ARBA" id="ARBA00023015"/>
    </source>
</evidence>
<name>A0A3R7GY94_9EURY</name>
<keyword evidence="6" id="KW-1185">Reference proteome</keyword>
<dbReference type="RefSeq" id="WP_120243312.1">
    <property type="nucleotide sequence ID" value="NZ_RAPO01000001.1"/>
</dbReference>
<dbReference type="EMBL" id="RAPO01000001">
    <property type="protein sequence ID" value="RKD97820.1"/>
    <property type="molecule type" value="Genomic_DNA"/>
</dbReference>
<evidence type="ECO:0000313" key="6">
    <source>
        <dbReference type="Proteomes" id="UP000283805"/>
    </source>
</evidence>
<dbReference type="InterPro" id="IPR036390">
    <property type="entry name" value="WH_DNA-bd_sf"/>
</dbReference>
<dbReference type="GO" id="GO:0045892">
    <property type="term" value="P:negative regulation of DNA-templated transcription"/>
    <property type="evidence" value="ECO:0007669"/>
    <property type="project" value="InterPro"/>
</dbReference>
<dbReference type="Gene3D" id="1.10.10.10">
    <property type="entry name" value="Winged helix-like DNA-binding domain superfamily/Winged helix DNA-binding domain"/>
    <property type="match status" value="1"/>
</dbReference>
<dbReference type="SUPFAM" id="SSF46785">
    <property type="entry name" value="Winged helix' DNA-binding domain"/>
    <property type="match status" value="1"/>
</dbReference>
<keyword evidence="3" id="KW-0238">DNA-binding</keyword>
<evidence type="ECO:0000256" key="1">
    <source>
        <dbReference type="ARBA" id="ARBA00011046"/>
    </source>
</evidence>
<comment type="caution">
    <text evidence="5">The sequence shown here is derived from an EMBL/GenBank/DDBJ whole genome shotgun (WGS) entry which is preliminary data.</text>
</comment>